<feature type="transmembrane region" description="Helical" evidence="1">
    <location>
        <begin position="50"/>
        <end position="77"/>
    </location>
</feature>
<sequence>MIDIFTTLPHFFAFIIAFTSGFNLYATVIVTATCASVFMHSTNSHATLDYALALLWTVLDTWYLLESIVWNMIVFYLHYTMDKHWQWHLVSATKAGYIAWKICYI</sequence>
<proteinExistence type="predicted"/>
<feature type="transmembrane region" description="Helical" evidence="1">
    <location>
        <begin position="12"/>
        <end position="38"/>
    </location>
</feature>
<evidence type="ECO:0000313" key="2">
    <source>
        <dbReference type="EMBL" id="QHT05138.1"/>
    </source>
</evidence>
<protein>
    <submittedName>
        <fullName evidence="2">Uncharacterized protein</fullName>
    </submittedName>
</protein>
<keyword evidence="1" id="KW-0812">Transmembrane</keyword>
<dbReference type="AlphaFoldDB" id="A0A6C0CKL5"/>
<keyword evidence="1" id="KW-0472">Membrane</keyword>
<reference evidence="2" key="1">
    <citation type="journal article" date="2020" name="Nature">
        <title>Giant virus diversity and host interactions through global metagenomics.</title>
        <authorList>
            <person name="Schulz F."/>
            <person name="Roux S."/>
            <person name="Paez-Espino D."/>
            <person name="Jungbluth S."/>
            <person name="Walsh D.A."/>
            <person name="Denef V.J."/>
            <person name="McMahon K.D."/>
            <person name="Konstantinidis K.T."/>
            <person name="Eloe-Fadrosh E.A."/>
            <person name="Kyrpides N.C."/>
            <person name="Woyke T."/>
        </authorList>
    </citation>
    <scope>NUCLEOTIDE SEQUENCE</scope>
    <source>
        <strain evidence="2">GVMAG-M-3300021354-14</strain>
    </source>
</reference>
<accession>A0A6C0CKL5</accession>
<keyword evidence="1" id="KW-1133">Transmembrane helix</keyword>
<organism evidence="2">
    <name type="scientific">viral metagenome</name>
    <dbReference type="NCBI Taxonomy" id="1070528"/>
    <lineage>
        <taxon>unclassified sequences</taxon>
        <taxon>metagenomes</taxon>
        <taxon>organismal metagenomes</taxon>
    </lineage>
</organism>
<dbReference type="EMBL" id="MN739449">
    <property type="protein sequence ID" value="QHT05138.1"/>
    <property type="molecule type" value="Genomic_DNA"/>
</dbReference>
<evidence type="ECO:0000256" key="1">
    <source>
        <dbReference type="SAM" id="Phobius"/>
    </source>
</evidence>
<name>A0A6C0CKL5_9ZZZZ</name>